<dbReference type="GO" id="GO:0005524">
    <property type="term" value="F:ATP binding"/>
    <property type="evidence" value="ECO:0007669"/>
    <property type="project" value="UniProtKB-KW"/>
</dbReference>
<dbReference type="PANTHER" id="PTHR23117">
    <property type="entry name" value="GUANYLATE KINASE-RELATED"/>
    <property type="match status" value="1"/>
</dbReference>
<keyword evidence="7" id="KW-0808">Transferase</keyword>
<evidence type="ECO:0000256" key="4">
    <source>
        <dbReference type="ARBA" id="ARBA00012961"/>
    </source>
</evidence>
<feature type="non-terminal residue" evidence="15">
    <location>
        <position position="145"/>
    </location>
</feature>
<dbReference type="Gene3D" id="3.40.50.300">
    <property type="entry name" value="P-loop containing nucleotide triphosphate hydrolases"/>
    <property type="match status" value="1"/>
</dbReference>
<dbReference type="PROSITE" id="PS50052">
    <property type="entry name" value="GUANYLATE_KINASE_2"/>
    <property type="match status" value="1"/>
</dbReference>
<evidence type="ECO:0000256" key="9">
    <source>
        <dbReference type="ARBA" id="ARBA00022777"/>
    </source>
</evidence>
<dbReference type="SMART" id="SM00072">
    <property type="entry name" value="GuKc"/>
    <property type="match status" value="1"/>
</dbReference>
<comment type="function">
    <text evidence="1">Essential for recycling GMP and indirectly, cGMP.</text>
</comment>
<evidence type="ECO:0000256" key="7">
    <source>
        <dbReference type="ARBA" id="ARBA00022679"/>
    </source>
</evidence>
<dbReference type="CDD" id="cd00071">
    <property type="entry name" value="GMPK"/>
    <property type="match status" value="1"/>
</dbReference>
<evidence type="ECO:0000256" key="11">
    <source>
        <dbReference type="ARBA" id="ARBA00030128"/>
    </source>
</evidence>
<comment type="caution">
    <text evidence="15">The sequence shown here is derived from an EMBL/GenBank/DDBJ whole genome shotgun (WGS) entry which is preliminary data.</text>
</comment>
<dbReference type="EC" id="2.7.4.8" evidence="4"/>
<evidence type="ECO:0000256" key="5">
    <source>
        <dbReference type="ARBA" id="ARBA00016296"/>
    </source>
</evidence>
<comment type="subcellular location">
    <subcellularLocation>
        <location evidence="2">Cytoplasm</location>
    </subcellularLocation>
</comment>
<dbReference type="InterPro" id="IPR008145">
    <property type="entry name" value="GK/Ca_channel_bsu"/>
</dbReference>
<evidence type="ECO:0000256" key="3">
    <source>
        <dbReference type="ARBA" id="ARBA00005790"/>
    </source>
</evidence>
<evidence type="ECO:0000256" key="1">
    <source>
        <dbReference type="ARBA" id="ARBA00003531"/>
    </source>
</evidence>
<dbReference type="Gene3D" id="3.30.63.10">
    <property type="entry name" value="Guanylate Kinase phosphate binding domain"/>
    <property type="match status" value="1"/>
</dbReference>
<keyword evidence="8" id="KW-0547">Nucleotide-binding</keyword>
<keyword evidence="10" id="KW-0067">ATP-binding</keyword>
<evidence type="ECO:0000259" key="14">
    <source>
        <dbReference type="PROSITE" id="PS50052"/>
    </source>
</evidence>
<reference evidence="15" key="1">
    <citation type="journal article" date="2014" name="Front. Microbiol.">
        <title>High frequency of phylogenetically diverse reductive dehalogenase-homologous genes in deep subseafloor sedimentary metagenomes.</title>
        <authorList>
            <person name="Kawai M."/>
            <person name="Futagami T."/>
            <person name="Toyoda A."/>
            <person name="Takaki Y."/>
            <person name="Nishi S."/>
            <person name="Hori S."/>
            <person name="Arai W."/>
            <person name="Tsubouchi T."/>
            <person name="Morono Y."/>
            <person name="Uchiyama I."/>
            <person name="Ito T."/>
            <person name="Fujiyama A."/>
            <person name="Inagaki F."/>
            <person name="Takami H."/>
        </authorList>
    </citation>
    <scope>NUCLEOTIDE SEQUENCE</scope>
    <source>
        <strain evidence="15">Expedition CK06-06</strain>
    </source>
</reference>
<accession>X1FQC2</accession>
<feature type="domain" description="Guanylate kinase-like" evidence="14">
    <location>
        <begin position="28"/>
        <end position="145"/>
    </location>
</feature>
<dbReference type="PANTHER" id="PTHR23117:SF13">
    <property type="entry name" value="GUANYLATE KINASE"/>
    <property type="match status" value="1"/>
</dbReference>
<evidence type="ECO:0000313" key="15">
    <source>
        <dbReference type="EMBL" id="GAH47187.1"/>
    </source>
</evidence>
<dbReference type="InterPro" id="IPR027417">
    <property type="entry name" value="P-loop_NTPase"/>
</dbReference>
<dbReference type="GO" id="GO:0005829">
    <property type="term" value="C:cytosol"/>
    <property type="evidence" value="ECO:0007669"/>
    <property type="project" value="TreeGrafter"/>
</dbReference>
<proteinExistence type="inferred from homology"/>
<evidence type="ECO:0000256" key="8">
    <source>
        <dbReference type="ARBA" id="ARBA00022741"/>
    </source>
</evidence>
<dbReference type="EMBL" id="BARU01007760">
    <property type="protein sequence ID" value="GAH47187.1"/>
    <property type="molecule type" value="Genomic_DNA"/>
</dbReference>
<keyword evidence="9" id="KW-0418">Kinase</keyword>
<dbReference type="InterPro" id="IPR008144">
    <property type="entry name" value="Guanylate_kin-like_dom"/>
</dbReference>
<comment type="similarity">
    <text evidence="3">Belongs to the guanylate kinase family.</text>
</comment>
<evidence type="ECO:0000256" key="2">
    <source>
        <dbReference type="ARBA" id="ARBA00004496"/>
    </source>
</evidence>
<dbReference type="FunFam" id="3.30.63.10:FF:000005">
    <property type="entry name" value="Guanylate kinase"/>
    <property type="match status" value="1"/>
</dbReference>
<protein>
    <recommendedName>
        <fullName evidence="5">Guanylate kinase</fullName>
        <ecNumber evidence="4">2.7.4.8</ecNumber>
    </recommendedName>
    <alternativeName>
        <fullName evidence="11">GMP kinase</fullName>
    </alternativeName>
</protein>
<name>X1FQC2_9ZZZZ</name>
<evidence type="ECO:0000256" key="12">
    <source>
        <dbReference type="ARBA" id="ARBA00048594"/>
    </source>
</evidence>
<dbReference type="GO" id="GO:0004385">
    <property type="term" value="F:GMP kinase activity"/>
    <property type="evidence" value="ECO:0007669"/>
    <property type="project" value="UniProtKB-EC"/>
</dbReference>
<organism evidence="15">
    <name type="scientific">marine sediment metagenome</name>
    <dbReference type="NCBI Taxonomy" id="412755"/>
    <lineage>
        <taxon>unclassified sequences</taxon>
        <taxon>metagenomes</taxon>
        <taxon>ecological metagenomes</taxon>
    </lineage>
</organism>
<sequence>MSLSSIGAGLQKETPEIGSMNETKRSKGKVVIVSGPSGVGKSTICKEVVKRLNNVYLSVSVTTRPRGEAEVDGEDYWFISEREFQERVDKGLLLEYAEVFGHLYGTPRDKVDAALQAGKSIILEIDVQGAKQAKRTYRDMVMIFI</sequence>
<dbReference type="AlphaFoldDB" id="X1FQC2"/>
<feature type="region of interest" description="Disordered" evidence="13">
    <location>
        <begin position="1"/>
        <end position="23"/>
    </location>
</feature>
<evidence type="ECO:0000256" key="6">
    <source>
        <dbReference type="ARBA" id="ARBA00022490"/>
    </source>
</evidence>
<evidence type="ECO:0000256" key="13">
    <source>
        <dbReference type="SAM" id="MobiDB-lite"/>
    </source>
</evidence>
<dbReference type="SUPFAM" id="SSF52540">
    <property type="entry name" value="P-loop containing nucleoside triphosphate hydrolases"/>
    <property type="match status" value="1"/>
</dbReference>
<comment type="catalytic activity">
    <reaction evidence="12">
        <text>GMP + ATP = GDP + ADP</text>
        <dbReference type="Rhea" id="RHEA:20780"/>
        <dbReference type="ChEBI" id="CHEBI:30616"/>
        <dbReference type="ChEBI" id="CHEBI:58115"/>
        <dbReference type="ChEBI" id="CHEBI:58189"/>
        <dbReference type="ChEBI" id="CHEBI:456216"/>
        <dbReference type="EC" id="2.7.4.8"/>
    </reaction>
</comment>
<keyword evidence="6" id="KW-0963">Cytoplasm</keyword>
<dbReference type="Pfam" id="PF00625">
    <property type="entry name" value="Guanylate_kin"/>
    <property type="match status" value="1"/>
</dbReference>
<gene>
    <name evidence="15" type="ORF">S03H2_15278</name>
</gene>
<evidence type="ECO:0000256" key="10">
    <source>
        <dbReference type="ARBA" id="ARBA00022840"/>
    </source>
</evidence>